<evidence type="ECO:0000313" key="2">
    <source>
        <dbReference type="Proteomes" id="UP000620124"/>
    </source>
</evidence>
<reference evidence="1" key="1">
    <citation type="submission" date="2020-05" db="EMBL/GenBank/DDBJ databases">
        <title>Mycena genomes resolve the evolution of fungal bioluminescence.</title>
        <authorList>
            <person name="Tsai I.J."/>
        </authorList>
    </citation>
    <scope>NUCLEOTIDE SEQUENCE</scope>
    <source>
        <strain evidence="1">CCC161011</strain>
    </source>
</reference>
<organism evidence="1 2">
    <name type="scientific">Mycena venus</name>
    <dbReference type="NCBI Taxonomy" id="2733690"/>
    <lineage>
        <taxon>Eukaryota</taxon>
        <taxon>Fungi</taxon>
        <taxon>Dikarya</taxon>
        <taxon>Basidiomycota</taxon>
        <taxon>Agaricomycotina</taxon>
        <taxon>Agaricomycetes</taxon>
        <taxon>Agaricomycetidae</taxon>
        <taxon>Agaricales</taxon>
        <taxon>Marasmiineae</taxon>
        <taxon>Mycenaceae</taxon>
        <taxon>Mycena</taxon>
    </lineage>
</organism>
<dbReference type="OrthoDB" id="3231978at2759"/>
<protein>
    <submittedName>
        <fullName evidence="1">ATPase-AAA-core domain-containing protein</fullName>
    </submittedName>
</protein>
<comment type="caution">
    <text evidence="1">The sequence shown here is derived from an EMBL/GenBank/DDBJ whole genome shotgun (WGS) entry which is preliminary data.</text>
</comment>
<dbReference type="Proteomes" id="UP000620124">
    <property type="component" value="Unassembled WGS sequence"/>
</dbReference>
<dbReference type="InterPro" id="IPR011990">
    <property type="entry name" value="TPR-like_helical_dom_sf"/>
</dbReference>
<sequence length="281" mass="31520">MNCQAEIHKLKSEYLEARKIHTQILKEASVSHEPYRHALALLNIVELDLSLGAPRADVQLSIDTAKSIMKTLGEMRSATWCDVLQADLNLREEDVLSAKAIFCKCLNFSWGKYSDIVTYCLERLGDTARWGTTDLTVNWTILFLVHAGKLKQKLNIHKALQFLGDSMLSEGDKDAAVILFTTALEGFTRMDVHHSKAECMLRLGNISRENGDLTKAAELWNTARPLFERSSQVNQIFDIDKNLAATCLAMAEVHNKGLTDLSERRVPVEFSVMPTAIPEES</sequence>
<dbReference type="SUPFAM" id="SSF48452">
    <property type="entry name" value="TPR-like"/>
    <property type="match status" value="1"/>
</dbReference>
<gene>
    <name evidence="1" type="ORF">MVEN_00485800</name>
</gene>
<keyword evidence="2" id="KW-1185">Reference proteome</keyword>
<name>A0A8H6YYD9_9AGAR</name>
<dbReference type="EMBL" id="JACAZI010000003">
    <property type="protein sequence ID" value="KAF7366095.1"/>
    <property type="molecule type" value="Genomic_DNA"/>
</dbReference>
<accession>A0A8H6YYD9</accession>
<proteinExistence type="predicted"/>
<dbReference type="AlphaFoldDB" id="A0A8H6YYD9"/>
<dbReference type="Gene3D" id="1.25.40.10">
    <property type="entry name" value="Tetratricopeptide repeat domain"/>
    <property type="match status" value="1"/>
</dbReference>
<evidence type="ECO:0000313" key="1">
    <source>
        <dbReference type="EMBL" id="KAF7366095.1"/>
    </source>
</evidence>